<keyword evidence="5" id="KW-0732">Signal</keyword>
<feature type="chain" id="PRO_5011697873" evidence="5">
    <location>
        <begin position="25"/>
        <end position="1428"/>
    </location>
</feature>
<accession>A0A1H9D5Z1</accession>
<evidence type="ECO:0000256" key="2">
    <source>
        <dbReference type="ARBA" id="ARBA00022692"/>
    </source>
</evidence>
<dbReference type="Proteomes" id="UP000199647">
    <property type="component" value="Unassembled WGS sequence"/>
</dbReference>
<dbReference type="STRING" id="1855383.SAMN05216548_102361"/>
<dbReference type="InterPro" id="IPR007452">
    <property type="entry name" value="TamB_C"/>
</dbReference>
<keyword evidence="3" id="KW-1133">Transmembrane helix</keyword>
<dbReference type="RefSeq" id="WP_092495515.1">
    <property type="nucleotide sequence ID" value="NZ_FOFG01000002.1"/>
</dbReference>
<dbReference type="Pfam" id="PF04357">
    <property type="entry name" value="TamB"/>
    <property type="match status" value="1"/>
</dbReference>
<evidence type="ECO:0000256" key="4">
    <source>
        <dbReference type="ARBA" id="ARBA00023136"/>
    </source>
</evidence>
<proteinExistence type="predicted"/>
<evidence type="ECO:0000256" key="1">
    <source>
        <dbReference type="ARBA" id="ARBA00004167"/>
    </source>
</evidence>
<evidence type="ECO:0000313" key="8">
    <source>
        <dbReference type="Proteomes" id="UP000199647"/>
    </source>
</evidence>
<dbReference type="OrthoDB" id="7784409at2"/>
<dbReference type="GO" id="GO:0005886">
    <property type="term" value="C:plasma membrane"/>
    <property type="evidence" value="ECO:0007669"/>
    <property type="project" value="InterPro"/>
</dbReference>
<name>A0A1H9D5Z1_9HYPH</name>
<keyword evidence="2" id="KW-0812">Transmembrane</keyword>
<sequence>MMRPIIKFALVLGLAGSVSGVALAQSGSAGKSQIARLLERVLSSPDRKVEINGLEGAFSSTVKIANITVSDRQGPWLKLDGASMTWSRAALLRKRLDIQNLTANEIDVLRKPAPSETTTSSGGGFSLPIAVNLDQLSVPKIAIGEPVFGTAANLSLEGSAHVTSSAVQAKIDGKRLDAPGGTLSLDVNLDPNKNSLLANVRFDEPAGGLVSKALKLPGEPAVVFTLQGQGPLDNWQGNVDLQENAKSILGGSIGIARPGTGYRITSDLTGSLGQIAPANYASLLKGDSHLALDLTKNDDGSILLNSLALKSSTVDLTGTARVGSDKVPQAADIHFVLGSSSGDTELPFVPGQPKLRRIDMNASLQAGSPSPWRVNLTAERVQTTYGSLGHLQLQGSGEASDWTSATDRGATFTANVNADGIEAADPDLAAAIGSRLTASTQGRWHADQPVNFADLRVALDRANASFVGTAAPERINGTYTLIADDLSRFARLAKRDIGGSAQLTATGSVRPKGGYVDLNLKGSTQDLHTGVASLDPILKGQVQLSGEAWRSRLGLRLDNMQVTARTAQASLTGLVSAPHMNIDFDTRVQDLAVITPRAKGAAHLSGHLGGSQAAPEVDVTASGTDVVLMDRPLKDPRAHFVGTIAGPNTRGDATLNATLGNTPIQGSGHLSGAADGSRHIENLAFNVGDTKLAGDVTMLANNLFSGKVSLHSPDLSVVGPLFLQNAKGSLDADLNLAVNDNSQSAQITGKARNIAVENVRVGSADIQAQGDKLTTQPALQGTFDVRNVSAGGLQIVQANGSASRQGQNTDLTVDGKLADGAAHLKGSLAPAAGGLDVSLAELRFQRAGVNVALARPTAIQVRNGTANLHGATINVGSGRIVLDGRAGQQMALDVTLSSLPAALANTFQPSLGATGTISGKAHVTGTAAAPAATYDASWTGASVQAARSQGVGPLNIGANGRFNNGTLDTTVKATGAGGLTLNAQGSVAVKAGNRIDMRVNGAVPLTLANAAVADRGAALKGILRIDATVRGTPAALQYSGTVTADGASVVDPLSGITLNGLSLRASLNNDRLVLDRLTARSSPNGSLAASGTIGLRGDLPVNIRANSRGLRYSDGSLVVATFDSDLTLTGSVKRGMTAGGLVQLRRVEVTIPEQLPGGSVAVQIEHRHTPPDVRKTIARAMPKSRPKRGNSAASASVPVALNLTVDAPSQIFVRGRGLDAELGGRLTLRGTTAAIVTEGQFELRRGRLDVLTQRISLDRGTITFQGDFDPMLDFSASTTGNNLTVTILITGNASNPEVKFTSSPELPQDEVLAQLIFKRSLSDLSPFQVAQLAAAAAQLAGGNGGGGIIDQLRQSTGLDELDVTTDAQGNASLRAGRYINERTYLGVQQSAGGGSEVTVDLDITRNIKARAGAGNDDTSAGLFYEKEY</sequence>
<evidence type="ECO:0000259" key="6">
    <source>
        <dbReference type="Pfam" id="PF04357"/>
    </source>
</evidence>
<keyword evidence="8" id="KW-1185">Reference proteome</keyword>
<protein>
    <submittedName>
        <fullName evidence="7">Autotransporter secretion inner membrane protein TamB</fullName>
    </submittedName>
</protein>
<reference evidence="7 8" key="1">
    <citation type="submission" date="2016-10" db="EMBL/GenBank/DDBJ databases">
        <authorList>
            <person name="de Groot N.N."/>
        </authorList>
    </citation>
    <scope>NUCLEOTIDE SEQUENCE [LARGE SCALE GENOMIC DNA]</scope>
    <source>
        <strain evidence="7 8">A52C2</strain>
    </source>
</reference>
<feature type="signal peptide" evidence="5">
    <location>
        <begin position="1"/>
        <end position="24"/>
    </location>
</feature>
<evidence type="ECO:0000256" key="3">
    <source>
        <dbReference type="ARBA" id="ARBA00022989"/>
    </source>
</evidence>
<keyword evidence="4" id="KW-0472">Membrane</keyword>
<evidence type="ECO:0000256" key="5">
    <source>
        <dbReference type="SAM" id="SignalP"/>
    </source>
</evidence>
<organism evidence="7 8">
    <name type="scientific">Faunimonas pinastri</name>
    <dbReference type="NCBI Taxonomy" id="1855383"/>
    <lineage>
        <taxon>Bacteria</taxon>
        <taxon>Pseudomonadati</taxon>
        <taxon>Pseudomonadota</taxon>
        <taxon>Alphaproteobacteria</taxon>
        <taxon>Hyphomicrobiales</taxon>
        <taxon>Afifellaceae</taxon>
        <taxon>Faunimonas</taxon>
    </lineage>
</organism>
<dbReference type="EMBL" id="FOFG01000002">
    <property type="protein sequence ID" value="SEQ08875.1"/>
    <property type="molecule type" value="Genomic_DNA"/>
</dbReference>
<gene>
    <name evidence="7" type="ORF">SAMN05216548_102361</name>
</gene>
<feature type="domain" description="Translocation and assembly module TamB C-terminal" evidence="6">
    <location>
        <begin position="1076"/>
        <end position="1428"/>
    </location>
</feature>
<evidence type="ECO:0000313" key="7">
    <source>
        <dbReference type="EMBL" id="SEQ08875.1"/>
    </source>
</evidence>
<comment type="subcellular location">
    <subcellularLocation>
        <location evidence="1">Membrane</location>
        <topology evidence="1">Single-pass membrane protein</topology>
    </subcellularLocation>
</comment>
<dbReference type="GO" id="GO:0009306">
    <property type="term" value="P:protein secretion"/>
    <property type="evidence" value="ECO:0007669"/>
    <property type="project" value="InterPro"/>
</dbReference>